<gene>
    <name evidence="2" type="ORF">AALO_G00197810</name>
</gene>
<dbReference type="Proteomes" id="UP000823561">
    <property type="component" value="Chromosome 15"/>
</dbReference>
<evidence type="ECO:0008006" key="4">
    <source>
        <dbReference type="Google" id="ProtNLM"/>
    </source>
</evidence>
<accession>A0AAV6G4M3</accession>
<keyword evidence="1" id="KW-0812">Transmembrane</keyword>
<dbReference type="EMBL" id="JADWDJ010000015">
    <property type="protein sequence ID" value="KAG5269057.1"/>
    <property type="molecule type" value="Genomic_DNA"/>
</dbReference>
<keyword evidence="3" id="KW-1185">Reference proteome</keyword>
<sequence>MANSTNGMFNLSIYIFVCGLLYFFRSAHTSPGLEVTGEYRSENTPRCNSIIPEICEFAINKRQTRRTFEAIAS</sequence>
<evidence type="ECO:0000256" key="1">
    <source>
        <dbReference type="SAM" id="Phobius"/>
    </source>
</evidence>
<feature type="transmembrane region" description="Helical" evidence="1">
    <location>
        <begin position="6"/>
        <end position="24"/>
    </location>
</feature>
<protein>
    <recommendedName>
        <fullName evidence="4">Secreted protein</fullName>
    </recommendedName>
</protein>
<keyword evidence="1" id="KW-0472">Membrane</keyword>
<keyword evidence="1" id="KW-1133">Transmembrane helix</keyword>
<evidence type="ECO:0000313" key="3">
    <source>
        <dbReference type="Proteomes" id="UP000823561"/>
    </source>
</evidence>
<comment type="caution">
    <text evidence="2">The sequence shown here is derived from an EMBL/GenBank/DDBJ whole genome shotgun (WGS) entry which is preliminary data.</text>
</comment>
<reference evidence="2" key="1">
    <citation type="submission" date="2020-10" db="EMBL/GenBank/DDBJ databases">
        <title>Chromosome-scale genome assembly of the Allis shad, Alosa alosa.</title>
        <authorList>
            <person name="Margot Z."/>
            <person name="Christophe K."/>
            <person name="Cabau C."/>
            <person name="Louis A."/>
            <person name="Berthelot C."/>
            <person name="Parey E."/>
            <person name="Roest Crollius H."/>
            <person name="Montfort J."/>
            <person name="Robinson-Rechavi M."/>
            <person name="Bucao C."/>
            <person name="Bouchez O."/>
            <person name="Gislard M."/>
            <person name="Lluch J."/>
            <person name="Milhes M."/>
            <person name="Lampietro C."/>
            <person name="Lopez Roques C."/>
            <person name="Donnadieu C."/>
            <person name="Braasch I."/>
            <person name="Desvignes T."/>
            <person name="Postlethwait J."/>
            <person name="Bobe J."/>
            <person name="Guiguen Y."/>
        </authorList>
    </citation>
    <scope>NUCLEOTIDE SEQUENCE</scope>
    <source>
        <strain evidence="2">M-15738</strain>
        <tissue evidence="2">Blood</tissue>
    </source>
</reference>
<name>A0AAV6G4M3_9TELE</name>
<evidence type="ECO:0000313" key="2">
    <source>
        <dbReference type="EMBL" id="KAG5269057.1"/>
    </source>
</evidence>
<dbReference type="AlphaFoldDB" id="A0AAV6G4M3"/>
<organism evidence="2 3">
    <name type="scientific">Alosa alosa</name>
    <name type="common">allis shad</name>
    <dbReference type="NCBI Taxonomy" id="278164"/>
    <lineage>
        <taxon>Eukaryota</taxon>
        <taxon>Metazoa</taxon>
        <taxon>Chordata</taxon>
        <taxon>Craniata</taxon>
        <taxon>Vertebrata</taxon>
        <taxon>Euteleostomi</taxon>
        <taxon>Actinopterygii</taxon>
        <taxon>Neopterygii</taxon>
        <taxon>Teleostei</taxon>
        <taxon>Clupei</taxon>
        <taxon>Clupeiformes</taxon>
        <taxon>Clupeoidei</taxon>
        <taxon>Clupeidae</taxon>
        <taxon>Alosa</taxon>
    </lineage>
</organism>
<proteinExistence type="predicted"/>